<dbReference type="CDD" id="cd01949">
    <property type="entry name" value="GGDEF"/>
    <property type="match status" value="1"/>
</dbReference>
<dbReference type="NCBIfam" id="TIGR00254">
    <property type="entry name" value="GGDEF"/>
    <property type="match status" value="1"/>
</dbReference>
<dbReference type="PANTHER" id="PTHR44757:SF2">
    <property type="entry name" value="BIOFILM ARCHITECTURE MAINTENANCE PROTEIN MBAA"/>
    <property type="match status" value="1"/>
</dbReference>
<dbReference type="InterPro" id="IPR001610">
    <property type="entry name" value="PAC"/>
</dbReference>
<evidence type="ECO:0000259" key="4">
    <source>
        <dbReference type="PROSITE" id="PS50887"/>
    </source>
</evidence>
<dbReference type="PANTHER" id="PTHR44757">
    <property type="entry name" value="DIGUANYLATE CYCLASE DGCP"/>
    <property type="match status" value="1"/>
</dbReference>
<dbReference type="FunFam" id="3.30.70.270:FF:000001">
    <property type="entry name" value="Diguanylate cyclase domain protein"/>
    <property type="match status" value="1"/>
</dbReference>
<dbReference type="InterPro" id="IPR000160">
    <property type="entry name" value="GGDEF_dom"/>
</dbReference>
<protein>
    <submittedName>
        <fullName evidence="5">PAS domain S-box protein</fullName>
    </submittedName>
</protein>
<keyword evidence="6" id="KW-1185">Reference proteome</keyword>
<feature type="domain" description="PAS" evidence="2">
    <location>
        <begin position="380"/>
        <end position="440"/>
    </location>
</feature>
<evidence type="ECO:0000256" key="1">
    <source>
        <dbReference type="SAM" id="Coils"/>
    </source>
</evidence>
<dbReference type="PROSITE" id="PS50112">
    <property type="entry name" value="PAS"/>
    <property type="match status" value="3"/>
</dbReference>
<dbReference type="InterPro" id="IPR000014">
    <property type="entry name" value="PAS"/>
</dbReference>
<sequence length="953" mass="108263">MGPTSRPPTHRPLRRRPRAWLALGCLLLPLAAWAQLTPITLQLKWRHQFQFAGYYVAQVKGYYREAGLAVNIKEIVPGQNPITEVCSGRAQFGISDSELALARGQGRPVVALATIFQHSPLVLLVRAGGDIRIPKDLEGRRLGLQPWETELLAYLRRQGVDLSKVYTVERDFTPDDLIRGKVDALSGYVTDETYDLEKARIPYFAFTPREGGVDFYGDTLFTSRQELDRHPRQVEAFRQASLQGWNYALEHPEEAIRIIQANYSPRHSYDHLRYEAEHTRALVEPDIIAVGTMLPERWQKIVATYQSLGLLAPGPTAWPDFVYQPPEAPRLTPWHEVLFLLTALLALGGFFAALYLRRLQRQMGRQMGALRETEKHLQASEARFRVAFQTLPLAAFAWDKEMRVLEWNHRAEEVFGWRREDVLGQDFLSLIVAPEARATVLGIAATLFDSPVPLYQVNTNLTKDGRIIQCHWSNAVVRGADAPEGAFAISLAEDVTDRRRIQRALEESERRYRLLVESAPFPVLITRLDNDRMLYINQRAAQLLGQSQEKCIGRPAPSYYKTPADRAWLKAQVQSRSVVTDFEACLINGRGEERWVLISAALSGFDGEEAMIVACNDITRRREADEALRESEARFRFIAERSADIIWEMDSNFIFTYINGADERLRGFPASEVIGHPLEDLLPPQAMAQVRQITLEHQKLRDAGQQTPYLLMELEQKCRDGSTIWTEVHATNIVDAHGRRVGICGVTRDISARKRHEDALQAMNRRLEAQLREINLLQDKLKDQATRDGLTGLYNRRYLDETLEREMARAERDGYPLALVMLDIDHFKNLNDSFGHRAGDEVLRQLGEFLRHHARAGDLPCRYGGEEFLLVLPQMDMAHALERAETWRQEFAERIVEFEGDKLQATVSAGVACYPDHGTTPDRLVEAADSALYRAKEAGRNQVMGAPDPAHAD</sequence>
<dbReference type="Pfam" id="PF00989">
    <property type="entry name" value="PAS"/>
    <property type="match status" value="3"/>
</dbReference>
<dbReference type="KEGG" id="aiq:Azoinq_12280"/>
<feature type="domain" description="PAS" evidence="2">
    <location>
        <begin position="508"/>
        <end position="574"/>
    </location>
</feature>
<keyword evidence="1" id="KW-0175">Coiled coil</keyword>
<evidence type="ECO:0000259" key="2">
    <source>
        <dbReference type="PROSITE" id="PS50112"/>
    </source>
</evidence>
<evidence type="ECO:0000259" key="3">
    <source>
        <dbReference type="PROSITE" id="PS50113"/>
    </source>
</evidence>
<dbReference type="Pfam" id="PF09084">
    <property type="entry name" value="NMT1"/>
    <property type="match status" value="1"/>
</dbReference>
<dbReference type="NCBIfam" id="TIGR00229">
    <property type="entry name" value="sensory_box"/>
    <property type="match status" value="3"/>
</dbReference>
<gene>
    <name evidence="5" type="ORF">Azoinq_12280</name>
</gene>
<dbReference type="InterPro" id="IPR013767">
    <property type="entry name" value="PAS_fold"/>
</dbReference>
<dbReference type="Proteomes" id="UP000683428">
    <property type="component" value="Chromosome"/>
</dbReference>
<dbReference type="PROSITE" id="PS50113">
    <property type="entry name" value="PAC"/>
    <property type="match status" value="2"/>
</dbReference>
<accession>A0A975XUB2</accession>
<dbReference type="InterPro" id="IPR015168">
    <property type="entry name" value="SsuA/THI5"/>
</dbReference>
<dbReference type="RefSeq" id="WP_216128665.1">
    <property type="nucleotide sequence ID" value="NZ_CP064782.1"/>
</dbReference>
<dbReference type="SMART" id="SM00267">
    <property type="entry name" value="GGDEF"/>
    <property type="match status" value="1"/>
</dbReference>
<organism evidence="5 6">
    <name type="scientific">Azospira inquinata</name>
    <dbReference type="NCBI Taxonomy" id="2785627"/>
    <lineage>
        <taxon>Bacteria</taxon>
        <taxon>Pseudomonadati</taxon>
        <taxon>Pseudomonadota</taxon>
        <taxon>Betaproteobacteria</taxon>
        <taxon>Rhodocyclales</taxon>
        <taxon>Rhodocyclaceae</taxon>
        <taxon>Azospira</taxon>
    </lineage>
</organism>
<dbReference type="SMART" id="SM00086">
    <property type="entry name" value="PAC"/>
    <property type="match status" value="3"/>
</dbReference>
<feature type="domain" description="PAC" evidence="3">
    <location>
        <begin position="705"/>
        <end position="762"/>
    </location>
</feature>
<feature type="domain" description="GGDEF" evidence="4">
    <location>
        <begin position="815"/>
        <end position="948"/>
    </location>
</feature>
<proteinExistence type="predicted"/>
<dbReference type="Pfam" id="PF00990">
    <property type="entry name" value="GGDEF"/>
    <property type="match status" value="1"/>
</dbReference>
<name>A0A975XUB2_9RHOO</name>
<feature type="coiled-coil region" evidence="1">
    <location>
        <begin position="753"/>
        <end position="787"/>
    </location>
</feature>
<evidence type="ECO:0000313" key="5">
    <source>
        <dbReference type="EMBL" id="QWT48616.1"/>
    </source>
</evidence>
<dbReference type="PROSITE" id="PS50887">
    <property type="entry name" value="GGDEF"/>
    <property type="match status" value="1"/>
</dbReference>
<dbReference type="InterPro" id="IPR000700">
    <property type="entry name" value="PAS-assoc_C"/>
</dbReference>
<dbReference type="SMART" id="SM00091">
    <property type="entry name" value="PAS"/>
    <property type="match status" value="3"/>
</dbReference>
<dbReference type="GO" id="GO:0006355">
    <property type="term" value="P:regulation of DNA-templated transcription"/>
    <property type="evidence" value="ECO:0007669"/>
    <property type="project" value="InterPro"/>
</dbReference>
<reference evidence="5" key="1">
    <citation type="submission" date="2020-11" db="EMBL/GenBank/DDBJ databases">
        <title>Azospira inquinata sp. nov.</title>
        <authorList>
            <person name="Moe W.M."/>
            <person name="Mikes M.C."/>
        </authorList>
    </citation>
    <scope>NUCLEOTIDE SEQUENCE</scope>
    <source>
        <strain evidence="5">Azo-3</strain>
    </source>
</reference>
<dbReference type="EMBL" id="CP064782">
    <property type="protein sequence ID" value="QWT48616.1"/>
    <property type="molecule type" value="Genomic_DNA"/>
</dbReference>
<dbReference type="CDD" id="cd00130">
    <property type="entry name" value="PAS"/>
    <property type="match status" value="3"/>
</dbReference>
<feature type="domain" description="PAS" evidence="2">
    <location>
        <begin position="631"/>
        <end position="703"/>
    </location>
</feature>
<dbReference type="InterPro" id="IPR052155">
    <property type="entry name" value="Biofilm_reg_signaling"/>
</dbReference>
<evidence type="ECO:0000313" key="6">
    <source>
        <dbReference type="Proteomes" id="UP000683428"/>
    </source>
</evidence>
<dbReference type="AlphaFoldDB" id="A0A975XUB2"/>
<dbReference type="GO" id="GO:0003824">
    <property type="term" value="F:catalytic activity"/>
    <property type="evidence" value="ECO:0007669"/>
    <property type="project" value="UniProtKB-ARBA"/>
</dbReference>
<feature type="domain" description="PAC" evidence="3">
    <location>
        <begin position="580"/>
        <end position="630"/>
    </location>
</feature>